<protein>
    <submittedName>
        <fullName evidence="4">Esterase</fullName>
    </submittedName>
</protein>
<dbReference type="Proteomes" id="UP000236268">
    <property type="component" value="Unassembled WGS sequence"/>
</dbReference>
<dbReference type="InterPro" id="IPR029058">
    <property type="entry name" value="AB_hydrolase_fold"/>
</dbReference>
<dbReference type="SUPFAM" id="SSF53474">
    <property type="entry name" value="alpha/beta-Hydrolases"/>
    <property type="match status" value="2"/>
</dbReference>
<dbReference type="InterPro" id="IPR050955">
    <property type="entry name" value="Plant_Biomass_Hydrol_Est"/>
</dbReference>
<evidence type="ECO:0000256" key="1">
    <source>
        <dbReference type="ARBA" id="ARBA00022729"/>
    </source>
</evidence>
<evidence type="ECO:0000313" key="4">
    <source>
        <dbReference type="EMBL" id="PNR00717.1"/>
    </source>
</evidence>
<dbReference type="GO" id="GO:0016787">
    <property type="term" value="F:hydrolase activity"/>
    <property type="evidence" value="ECO:0007669"/>
    <property type="project" value="UniProtKB-KW"/>
</dbReference>
<dbReference type="EMBL" id="POWG01000001">
    <property type="protein sequence ID" value="PNR00717.1"/>
    <property type="molecule type" value="Genomic_DNA"/>
</dbReference>
<gene>
    <name evidence="4" type="ORF">C1S70_00995</name>
</gene>
<dbReference type="InterPro" id="IPR010126">
    <property type="entry name" value="Esterase_phb"/>
</dbReference>
<keyword evidence="2" id="KW-0378">Hydrolase</keyword>
<comment type="caution">
    <text evidence="4">The sequence shown here is derived from an EMBL/GenBank/DDBJ whole genome shotgun (WGS) entry which is preliminary data.</text>
</comment>
<sequence length="401" mass="42272">MTVGSPGRLRVLGDAWRTGACGTGWLAQLAPRRKPPWSCRSGVQIGGCPPPPPSRTIRRLPSRTIPEPPIVTDTTRPRPALARAAAFLRRLAGKLFRRGAPVPPPPPKPVPVTEPMESGIFTGDSGALAYRLFVPKGVAAGPRPLLVMLHGCTQSPEDFAVGTRMNRLAEEAGCLVLYPEQTPAANDKKCWNWFNPDHQRRERGEPALIAGATRQVLAEQGADPQRVYVAGISAGGSAAMVLVTTHPDLFAAVGVHSGLPYGSASGVPSALLAMKAGSSPGQRPAAGAPVVPAIVFHGDADKVVHPRNGDHVMAQATANAEGLTAKTEEGQAPGGRGFTRTVHKDRDGATLFEQWIVHGSGHAWSGGSPDGTYTDPQGPDAAREMLRFFLSHRHAEPAKSA</sequence>
<evidence type="ECO:0000313" key="5">
    <source>
        <dbReference type="Proteomes" id="UP000236268"/>
    </source>
</evidence>
<dbReference type="AlphaFoldDB" id="A0A2K1G7E4"/>
<keyword evidence="1" id="KW-0732">Signal</keyword>
<evidence type="ECO:0000256" key="3">
    <source>
        <dbReference type="SAM" id="MobiDB-lite"/>
    </source>
</evidence>
<name>A0A2K1G7E4_9PROT</name>
<dbReference type="Pfam" id="PF10503">
    <property type="entry name" value="Esterase_PHB"/>
    <property type="match status" value="1"/>
</dbReference>
<reference evidence="4 5" key="1">
    <citation type="submission" date="2018-01" db="EMBL/GenBank/DDBJ databases">
        <title>Whole genome sequence of Azospirillum brasilense REC3 isolated from strawberry roots.</title>
        <authorList>
            <person name="Fontana C.A."/>
            <person name="Salazar S.M."/>
            <person name="Bassi D."/>
            <person name="Puglisi E."/>
            <person name="Lovaisa N.C."/>
            <person name="Toffoli L.M."/>
            <person name="Pedraza R."/>
            <person name="Cocconcelli P.S."/>
        </authorList>
    </citation>
    <scope>NUCLEOTIDE SEQUENCE [LARGE SCALE GENOMIC DNA]</scope>
    <source>
        <strain evidence="4 5">REC3</strain>
    </source>
</reference>
<dbReference type="PANTHER" id="PTHR43037:SF1">
    <property type="entry name" value="BLL1128 PROTEIN"/>
    <property type="match status" value="1"/>
</dbReference>
<dbReference type="GO" id="GO:0005576">
    <property type="term" value="C:extracellular region"/>
    <property type="evidence" value="ECO:0007669"/>
    <property type="project" value="InterPro"/>
</dbReference>
<evidence type="ECO:0000256" key="2">
    <source>
        <dbReference type="ARBA" id="ARBA00022801"/>
    </source>
</evidence>
<dbReference type="PANTHER" id="PTHR43037">
    <property type="entry name" value="UNNAMED PRODUCT-RELATED"/>
    <property type="match status" value="1"/>
</dbReference>
<proteinExistence type="predicted"/>
<accession>A0A2K1G7E4</accession>
<organism evidence="4 5">
    <name type="scientific">Azospirillum argentinense</name>
    <dbReference type="NCBI Taxonomy" id="2970906"/>
    <lineage>
        <taxon>Bacteria</taxon>
        <taxon>Pseudomonadati</taxon>
        <taxon>Pseudomonadota</taxon>
        <taxon>Alphaproteobacteria</taxon>
        <taxon>Rhodospirillales</taxon>
        <taxon>Azospirillaceae</taxon>
        <taxon>Azospirillum</taxon>
    </lineage>
</organism>
<dbReference type="NCBIfam" id="TIGR01840">
    <property type="entry name" value="esterase_phb"/>
    <property type="match status" value="1"/>
</dbReference>
<feature type="region of interest" description="Disordered" evidence="3">
    <location>
        <begin position="38"/>
        <end position="75"/>
    </location>
</feature>
<dbReference type="Gene3D" id="3.40.50.1820">
    <property type="entry name" value="alpha/beta hydrolase"/>
    <property type="match status" value="1"/>
</dbReference>